<accession>A0A841RBG7</accession>
<reference evidence="8 9" key="1">
    <citation type="submission" date="2020-08" db="EMBL/GenBank/DDBJ databases">
        <title>Genomic Encyclopedia of Type Strains, Phase IV (KMG-IV): sequencing the most valuable type-strain genomes for metagenomic binning, comparative biology and taxonomic classification.</title>
        <authorList>
            <person name="Goeker M."/>
        </authorList>
    </citation>
    <scope>NUCLEOTIDE SEQUENCE [LARGE SCALE GENOMIC DNA]</scope>
    <source>
        <strain evidence="8 9">DSM 2461</strain>
    </source>
</reference>
<dbReference type="InterPro" id="IPR020602">
    <property type="entry name" value="GTP_CycHdrlase_I_dom"/>
</dbReference>
<dbReference type="GO" id="GO:0006729">
    <property type="term" value="P:tetrahydrobiopterin biosynthetic process"/>
    <property type="evidence" value="ECO:0007669"/>
    <property type="project" value="TreeGrafter"/>
</dbReference>
<keyword evidence="9" id="KW-1185">Reference proteome</keyword>
<gene>
    <name evidence="6" type="primary">folE</name>
    <name evidence="8" type="ORF">HNR50_002719</name>
</gene>
<dbReference type="HAMAP" id="MF_00223">
    <property type="entry name" value="FolE"/>
    <property type="match status" value="1"/>
</dbReference>
<dbReference type="PROSITE" id="PS00859">
    <property type="entry name" value="GTP_CYCLOHYDROL_1_1"/>
    <property type="match status" value="1"/>
</dbReference>
<dbReference type="NCBIfam" id="NF006825">
    <property type="entry name" value="PRK09347.1-2"/>
    <property type="match status" value="1"/>
</dbReference>
<dbReference type="GO" id="GO:0006730">
    <property type="term" value="P:one-carbon metabolic process"/>
    <property type="evidence" value="ECO:0007669"/>
    <property type="project" value="UniProtKB-UniRule"/>
</dbReference>
<dbReference type="InterPro" id="IPR001474">
    <property type="entry name" value="GTP_CycHdrlase_I"/>
</dbReference>
<evidence type="ECO:0000256" key="5">
    <source>
        <dbReference type="ARBA" id="ARBA00022801"/>
    </source>
</evidence>
<evidence type="ECO:0000256" key="6">
    <source>
        <dbReference type="HAMAP-Rule" id="MF_00223"/>
    </source>
</evidence>
<keyword evidence="6" id="KW-0862">Zinc</keyword>
<sequence>MNKERVANLIKELLIEIGEDPDREGLVKTPQRVAEAYSFLTSGYGMDLKTVINDAIFESDANNMIISRDIEVFSLCEHHMLPFYGVAHIGYIAEGRVLGVSKLARIVDFYARRLQIQERLTNQIARAVMDAVGAEGVGVVIEARHMCMMMRGVEKLNSSMITSSVLGSFHNDLATREEFMSLINSRSNFSI</sequence>
<evidence type="ECO:0000256" key="1">
    <source>
        <dbReference type="ARBA" id="ARBA00001052"/>
    </source>
</evidence>
<dbReference type="Gene3D" id="3.30.1130.10">
    <property type="match status" value="1"/>
</dbReference>
<dbReference type="FunFam" id="3.30.1130.10:FF:000001">
    <property type="entry name" value="GTP cyclohydrolase 1"/>
    <property type="match status" value="1"/>
</dbReference>
<dbReference type="PANTHER" id="PTHR11109">
    <property type="entry name" value="GTP CYCLOHYDROLASE I"/>
    <property type="match status" value="1"/>
</dbReference>
<dbReference type="NCBIfam" id="NF006826">
    <property type="entry name" value="PRK09347.1-3"/>
    <property type="match status" value="1"/>
</dbReference>
<keyword evidence="5 6" id="KW-0378">Hydrolase</keyword>
<keyword evidence="4 6" id="KW-0554">One-carbon metabolism</keyword>
<dbReference type="PROSITE" id="PS00860">
    <property type="entry name" value="GTP_CYCLOHYDROL_1_2"/>
    <property type="match status" value="1"/>
</dbReference>
<dbReference type="UniPathway" id="UPA00848">
    <property type="reaction ID" value="UER00151"/>
</dbReference>
<evidence type="ECO:0000259" key="7">
    <source>
        <dbReference type="Pfam" id="PF01227"/>
    </source>
</evidence>
<dbReference type="Pfam" id="PF01227">
    <property type="entry name" value="GTP_cyclohydroI"/>
    <property type="match status" value="1"/>
</dbReference>
<keyword evidence="6" id="KW-0479">Metal-binding</keyword>
<dbReference type="Gene3D" id="1.10.286.10">
    <property type="match status" value="1"/>
</dbReference>
<dbReference type="EMBL" id="JACHGJ010000005">
    <property type="protein sequence ID" value="MBB6481046.1"/>
    <property type="molecule type" value="Genomic_DNA"/>
</dbReference>
<dbReference type="GO" id="GO:0005737">
    <property type="term" value="C:cytoplasm"/>
    <property type="evidence" value="ECO:0007669"/>
    <property type="project" value="TreeGrafter"/>
</dbReference>
<keyword evidence="6" id="KW-0342">GTP-binding</keyword>
<dbReference type="RefSeq" id="WP_184747292.1">
    <property type="nucleotide sequence ID" value="NZ_JACHGJ010000005.1"/>
</dbReference>
<dbReference type="PANTHER" id="PTHR11109:SF7">
    <property type="entry name" value="GTP CYCLOHYDROLASE 1"/>
    <property type="match status" value="1"/>
</dbReference>
<evidence type="ECO:0000256" key="3">
    <source>
        <dbReference type="ARBA" id="ARBA00008085"/>
    </source>
</evidence>
<dbReference type="GO" id="GO:0008270">
    <property type="term" value="F:zinc ion binding"/>
    <property type="evidence" value="ECO:0007669"/>
    <property type="project" value="UniProtKB-UniRule"/>
</dbReference>
<comment type="pathway">
    <text evidence="2 6">Cofactor biosynthesis; 7,8-dihydroneopterin triphosphate biosynthesis; 7,8-dihydroneopterin triphosphate from GTP: step 1/1.</text>
</comment>
<dbReference type="InterPro" id="IPR043133">
    <property type="entry name" value="GTP-CH-I_C/QueF"/>
</dbReference>
<comment type="similarity">
    <text evidence="3 6">Belongs to the GTP cyclohydrolase I family.</text>
</comment>
<feature type="binding site" evidence="6">
    <location>
        <position position="79"/>
    </location>
    <ligand>
        <name>Zn(2+)</name>
        <dbReference type="ChEBI" id="CHEBI:29105"/>
    </ligand>
</feature>
<keyword evidence="6" id="KW-0547">Nucleotide-binding</keyword>
<evidence type="ECO:0000256" key="2">
    <source>
        <dbReference type="ARBA" id="ARBA00005080"/>
    </source>
</evidence>
<dbReference type="GO" id="GO:0005525">
    <property type="term" value="F:GTP binding"/>
    <property type="evidence" value="ECO:0007669"/>
    <property type="project" value="UniProtKB-KW"/>
</dbReference>
<feature type="domain" description="GTP cyclohydrolase I" evidence="7">
    <location>
        <begin position="8"/>
        <end position="183"/>
    </location>
</feature>
<dbReference type="SUPFAM" id="SSF55620">
    <property type="entry name" value="Tetrahydrobiopterin biosynthesis enzymes-like"/>
    <property type="match status" value="1"/>
</dbReference>
<feature type="binding site" evidence="6">
    <location>
        <position position="76"/>
    </location>
    <ligand>
        <name>Zn(2+)</name>
        <dbReference type="ChEBI" id="CHEBI:29105"/>
    </ligand>
</feature>
<dbReference type="NCBIfam" id="TIGR00063">
    <property type="entry name" value="folE"/>
    <property type="match status" value="1"/>
</dbReference>
<comment type="caution">
    <text evidence="8">The sequence shown here is derived from an EMBL/GenBank/DDBJ whole genome shotgun (WGS) entry which is preliminary data.</text>
</comment>
<dbReference type="GO" id="GO:0046654">
    <property type="term" value="P:tetrahydrofolate biosynthetic process"/>
    <property type="evidence" value="ECO:0007669"/>
    <property type="project" value="UniProtKB-UniRule"/>
</dbReference>
<proteinExistence type="inferred from homology"/>
<dbReference type="EC" id="3.5.4.16" evidence="6"/>
<dbReference type="AlphaFoldDB" id="A0A841RBG7"/>
<evidence type="ECO:0000313" key="9">
    <source>
        <dbReference type="Proteomes" id="UP000587760"/>
    </source>
</evidence>
<protein>
    <recommendedName>
        <fullName evidence="6">GTP cyclohydrolase 1</fullName>
        <ecNumber evidence="6">3.5.4.16</ecNumber>
    </recommendedName>
    <alternativeName>
        <fullName evidence="6">GTP cyclohydrolase I</fullName>
        <shortName evidence="6">GTP-CH-I</shortName>
    </alternativeName>
</protein>
<dbReference type="GO" id="GO:0003934">
    <property type="term" value="F:GTP cyclohydrolase I activity"/>
    <property type="evidence" value="ECO:0007669"/>
    <property type="project" value="UniProtKB-UniRule"/>
</dbReference>
<comment type="subunit">
    <text evidence="6">Homopolymer.</text>
</comment>
<organism evidence="8 9">
    <name type="scientific">Spirochaeta isovalerica</name>
    <dbReference type="NCBI Taxonomy" id="150"/>
    <lineage>
        <taxon>Bacteria</taxon>
        <taxon>Pseudomonadati</taxon>
        <taxon>Spirochaetota</taxon>
        <taxon>Spirochaetia</taxon>
        <taxon>Spirochaetales</taxon>
        <taxon>Spirochaetaceae</taxon>
        <taxon>Spirochaeta</taxon>
    </lineage>
</organism>
<dbReference type="Proteomes" id="UP000587760">
    <property type="component" value="Unassembled WGS sequence"/>
</dbReference>
<dbReference type="InterPro" id="IPR018234">
    <property type="entry name" value="GTP_CycHdrlase_I_CS"/>
</dbReference>
<name>A0A841RBG7_9SPIO</name>
<comment type="catalytic activity">
    <reaction evidence="1 6">
        <text>GTP + H2O = 7,8-dihydroneopterin 3'-triphosphate + formate + H(+)</text>
        <dbReference type="Rhea" id="RHEA:17473"/>
        <dbReference type="ChEBI" id="CHEBI:15377"/>
        <dbReference type="ChEBI" id="CHEBI:15378"/>
        <dbReference type="ChEBI" id="CHEBI:15740"/>
        <dbReference type="ChEBI" id="CHEBI:37565"/>
        <dbReference type="ChEBI" id="CHEBI:58462"/>
        <dbReference type="EC" id="3.5.4.16"/>
    </reaction>
</comment>
<evidence type="ECO:0000256" key="4">
    <source>
        <dbReference type="ARBA" id="ARBA00022563"/>
    </source>
</evidence>
<feature type="binding site" evidence="6">
    <location>
        <position position="147"/>
    </location>
    <ligand>
        <name>Zn(2+)</name>
        <dbReference type="ChEBI" id="CHEBI:29105"/>
    </ligand>
</feature>
<evidence type="ECO:0000313" key="8">
    <source>
        <dbReference type="EMBL" id="MBB6481046.1"/>
    </source>
</evidence>
<dbReference type="InterPro" id="IPR043134">
    <property type="entry name" value="GTP-CH-I_N"/>
</dbReference>